<evidence type="ECO:0000313" key="2">
    <source>
        <dbReference type="Proteomes" id="UP001054945"/>
    </source>
</evidence>
<gene>
    <name evidence="1" type="ORF">CEXT_777591</name>
</gene>
<organism evidence="1 2">
    <name type="scientific">Caerostris extrusa</name>
    <name type="common">Bark spider</name>
    <name type="synonym">Caerostris bankana</name>
    <dbReference type="NCBI Taxonomy" id="172846"/>
    <lineage>
        <taxon>Eukaryota</taxon>
        <taxon>Metazoa</taxon>
        <taxon>Ecdysozoa</taxon>
        <taxon>Arthropoda</taxon>
        <taxon>Chelicerata</taxon>
        <taxon>Arachnida</taxon>
        <taxon>Araneae</taxon>
        <taxon>Araneomorphae</taxon>
        <taxon>Entelegynae</taxon>
        <taxon>Araneoidea</taxon>
        <taxon>Araneidae</taxon>
        <taxon>Caerostris</taxon>
    </lineage>
</organism>
<evidence type="ECO:0000313" key="1">
    <source>
        <dbReference type="EMBL" id="GIY55730.1"/>
    </source>
</evidence>
<dbReference type="AlphaFoldDB" id="A0AAV4UDB5"/>
<evidence type="ECO:0008006" key="3">
    <source>
        <dbReference type="Google" id="ProtNLM"/>
    </source>
</evidence>
<dbReference type="EMBL" id="BPLR01012666">
    <property type="protein sequence ID" value="GIY55730.1"/>
    <property type="molecule type" value="Genomic_DNA"/>
</dbReference>
<keyword evidence="2" id="KW-1185">Reference proteome</keyword>
<dbReference type="Proteomes" id="UP001054945">
    <property type="component" value="Unassembled WGS sequence"/>
</dbReference>
<protein>
    <recommendedName>
        <fullName evidence="3">Reverse transcriptase</fullName>
    </recommendedName>
</protein>
<reference evidence="1 2" key="1">
    <citation type="submission" date="2021-06" db="EMBL/GenBank/DDBJ databases">
        <title>Caerostris extrusa draft genome.</title>
        <authorList>
            <person name="Kono N."/>
            <person name="Arakawa K."/>
        </authorList>
    </citation>
    <scope>NUCLEOTIDE SEQUENCE [LARGE SCALE GENOMIC DNA]</scope>
</reference>
<comment type="caution">
    <text evidence="1">The sequence shown here is derived from an EMBL/GenBank/DDBJ whole genome shotgun (WGS) entry which is preliminary data.</text>
</comment>
<sequence>MDPLTNSSIREGQAFSFYFQMEEAFDILASEEELQGALTAMSTLHLPYNIISYRPIPLTKWLGRLWKKELCEDLTFTLKLEGYWLKSRRGLEVSDPQPTCCPLSQSVKDALEQTVYDNVWRECLRFKLSNLVFKKENAGRSLETKLAAALTALEDWCDTNDMEVNLNKSYFLTFSLMHQALDLQLTHRGTQINTCNSFKYLGVTFARKV</sequence>
<accession>A0AAV4UDB5</accession>
<name>A0AAV4UDB5_CAEEX</name>
<proteinExistence type="predicted"/>